<keyword evidence="5" id="KW-0813">Transport</keyword>
<dbReference type="PANTHER" id="PTHR35329:SF2">
    <property type="entry name" value="CHITIN SYNTHASE EXPORT CHAPERONE"/>
    <property type="match status" value="1"/>
</dbReference>
<reference evidence="14" key="1">
    <citation type="journal article" date="2018" name="Nat. Microbiol.">
        <title>Leveraging single-cell genomics to expand the fungal tree of life.</title>
        <authorList>
            <person name="Ahrendt S.R."/>
            <person name="Quandt C.A."/>
            <person name="Ciobanu D."/>
            <person name="Clum A."/>
            <person name="Salamov A."/>
            <person name="Andreopoulos B."/>
            <person name="Cheng J.F."/>
            <person name="Woyke T."/>
            <person name="Pelin A."/>
            <person name="Henrissat B."/>
            <person name="Reynolds N.K."/>
            <person name="Benny G.L."/>
            <person name="Smith M.E."/>
            <person name="James T.Y."/>
            <person name="Grigoriev I.V."/>
        </authorList>
    </citation>
    <scope>NUCLEOTIDE SEQUENCE [LARGE SCALE GENOMIC DNA]</scope>
    <source>
        <strain evidence="14">Benny S71-1</strain>
    </source>
</reference>
<evidence type="ECO:0000313" key="14">
    <source>
        <dbReference type="Proteomes" id="UP000278143"/>
    </source>
</evidence>
<feature type="transmembrane region" description="Helical" evidence="12">
    <location>
        <begin position="220"/>
        <end position="241"/>
    </location>
</feature>
<feature type="transmembrane region" description="Helical" evidence="12">
    <location>
        <begin position="82"/>
        <end position="104"/>
    </location>
</feature>
<keyword evidence="8" id="KW-0653">Protein transport</keyword>
<proteinExistence type="inferred from homology"/>
<keyword evidence="10 12" id="KW-0472">Membrane</keyword>
<gene>
    <name evidence="13" type="ORF">SYNPS1DRAFT_32904</name>
</gene>
<keyword evidence="14" id="KW-1185">Reference proteome</keyword>
<dbReference type="GO" id="GO:0005789">
    <property type="term" value="C:endoplasmic reticulum membrane"/>
    <property type="evidence" value="ECO:0007669"/>
    <property type="project" value="UniProtKB-SubCell"/>
</dbReference>
<keyword evidence="6 12" id="KW-0812">Transmembrane</keyword>
<dbReference type="PANTHER" id="PTHR35329">
    <property type="entry name" value="CHITIN SYNTHASE EXPORT CHAPERONE"/>
    <property type="match status" value="1"/>
</dbReference>
<evidence type="ECO:0000256" key="3">
    <source>
        <dbReference type="ARBA" id="ARBA00009274"/>
    </source>
</evidence>
<accession>A0A4P9Z2P1</accession>
<feature type="transmembrane region" description="Helical" evidence="12">
    <location>
        <begin position="253"/>
        <end position="270"/>
    </location>
</feature>
<feature type="transmembrane region" description="Helical" evidence="12">
    <location>
        <begin position="110"/>
        <end position="137"/>
    </location>
</feature>
<comment type="subcellular location">
    <subcellularLocation>
        <location evidence="1">Endomembrane system</location>
        <topology evidence="1">Multi-pass membrane protein</topology>
    </subcellularLocation>
    <subcellularLocation>
        <location evidence="2">Endoplasmic reticulum membrane</location>
    </subcellularLocation>
</comment>
<feature type="transmembrane region" description="Helical" evidence="12">
    <location>
        <begin position="182"/>
        <end position="208"/>
    </location>
</feature>
<evidence type="ECO:0000256" key="12">
    <source>
        <dbReference type="SAM" id="Phobius"/>
    </source>
</evidence>
<dbReference type="EMBL" id="KZ989634">
    <property type="protein sequence ID" value="RKP25740.1"/>
    <property type="molecule type" value="Genomic_DNA"/>
</dbReference>
<evidence type="ECO:0000256" key="9">
    <source>
        <dbReference type="ARBA" id="ARBA00022989"/>
    </source>
</evidence>
<evidence type="ECO:0000256" key="6">
    <source>
        <dbReference type="ARBA" id="ARBA00022692"/>
    </source>
</evidence>
<dbReference type="AlphaFoldDB" id="A0A4P9Z2P1"/>
<evidence type="ECO:0000256" key="4">
    <source>
        <dbReference type="ARBA" id="ARBA00018354"/>
    </source>
</evidence>
<evidence type="ECO:0000256" key="7">
    <source>
        <dbReference type="ARBA" id="ARBA00022824"/>
    </source>
</evidence>
<keyword evidence="7" id="KW-0256">Endoplasmic reticulum</keyword>
<organism evidence="13 14">
    <name type="scientific">Syncephalis pseudoplumigaleata</name>
    <dbReference type="NCBI Taxonomy" id="1712513"/>
    <lineage>
        <taxon>Eukaryota</taxon>
        <taxon>Fungi</taxon>
        <taxon>Fungi incertae sedis</taxon>
        <taxon>Zoopagomycota</taxon>
        <taxon>Zoopagomycotina</taxon>
        <taxon>Zoopagomycetes</taxon>
        <taxon>Zoopagales</taxon>
        <taxon>Piptocephalidaceae</taxon>
        <taxon>Syncephalis</taxon>
    </lineage>
</organism>
<dbReference type="GO" id="GO:0015031">
    <property type="term" value="P:protein transport"/>
    <property type="evidence" value="ECO:0007669"/>
    <property type="project" value="UniProtKB-KW"/>
</dbReference>
<dbReference type="OrthoDB" id="2189463at2759"/>
<keyword evidence="11" id="KW-0961">Cell wall biogenesis/degradation</keyword>
<comment type="similarity">
    <text evidence="3">Belongs to the CHS7 family.</text>
</comment>
<protein>
    <recommendedName>
        <fullName evidence="4">Chitin synthase export chaperone</fullName>
    </recommendedName>
</protein>
<dbReference type="InterPro" id="IPR022057">
    <property type="entry name" value="Chs7"/>
</dbReference>
<dbReference type="Proteomes" id="UP000278143">
    <property type="component" value="Unassembled WGS sequence"/>
</dbReference>
<name>A0A4P9Z2P1_9FUNG</name>
<dbReference type="GO" id="GO:0006457">
    <property type="term" value="P:protein folding"/>
    <property type="evidence" value="ECO:0007669"/>
    <property type="project" value="TreeGrafter"/>
</dbReference>
<evidence type="ECO:0000256" key="11">
    <source>
        <dbReference type="ARBA" id="ARBA00023316"/>
    </source>
</evidence>
<evidence type="ECO:0000313" key="13">
    <source>
        <dbReference type="EMBL" id="RKP25740.1"/>
    </source>
</evidence>
<feature type="transmembrane region" description="Helical" evidence="12">
    <location>
        <begin position="47"/>
        <end position="70"/>
    </location>
</feature>
<dbReference type="GO" id="GO:0051082">
    <property type="term" value="F:unfolded protein binding"/>
    <property type="evidence" value="ECO:0007669"/>
    <property type="project" value="TreeGrafter"/>
</dbReference>
<evidence type="ECO:0000256" key="2">
    <source>
        <dbReference type="ARBA" id="ARBA00004586"/>
    </source>
</evidence>
<evidence type="ECO:0000256" key="1">
    <source>
        <dbReference type="ARBA" id="ARBA00004127"/>
    </source>
</evidence>
<sequence length="303" mass="34038">MKFGQFDSICAENALIVCPLLGQGNGLGLQPTCYARNLEVVKTGVLIFQPAALFIRIVTIFMCGIMIFHISSKYTAVGRKEMVTFFYLFLLDTILSMLLVSNIIPMAWQGYHYFVAIDFGLVVACFWCLMLNGFISFQFMEDGTRLSVWGVRLSSLVIGLFSAFVAIATFESVAGFHRGNPVLLWVMMYVFTGVCLVVYIVSQILLVFKTMRDRWPLGDITFGVVFFAMGQIITIGISNTICRGSKHYLDGTFFGACSVLLAVMFVYKYWDSITKEDLEFSVGGKQNVWEHQQPQHGYSHGGY</sequence>
<keyword evidence="9 12" id="KW-1133">Transmembrane helix</keyword>
<evidence type="ECO:0000256" key="8">
    <source>
        <dbReference type="ARBA" id="ARBA00022927"/>
    </source>
</evidence>
<evidence type="ECO:0000256" key="10">
    <source>
        <dbReference type="ARBA" id="ARBA00023136"/>
    </source>
</evidence>
<dbReference type="Pfam" id="PF12271">
    <property type="entry name" value="Chs7"/>
    <property type="match status" value="1"/>
</dbReference>
<evidence type="ECO:0000256" key="5">
    <source>
        <dbReference type="ARBA" id="ARBA00022448"/>
    </source>
</evidence>
<feature type="transmembrane region" description="Helical" evidence="12">
    <location>
        <begin position="149"/>
        <end position="170"/>
    </location>
</feature>
<dbReference type="GO" id="GO:0071555">
    <property type="term" value="P:cell wall organization"/>
    <property type="evidence" value="ECO:0007669"/>
    <property type="project" value="UniProtKB-KW"/>
</dbReference>